<gene>
    <name evidence="1" type="ORF">KSP40_PGU004563</name>
</gene>
<dbReference type="Proteomes" id="UP001412067">
    <property type="component" value="Unassembled WGS sequence"/>
</dbReference>
<keyword evidence="2" id="KW-1185">Reference proteome</keyword>
<comment type="caution">
    <text evidence="1">The sequence shown here is derived from an EMBL/GenBank/DDBJ whole genome shotgun (WGS) entry which is preliminary data.</text>
</comment>
<protein>
    <submittedName>
        <fullName evidence="1">Uncharacterized protein</fullName>
    </submittedName>
</protein>
<dbReference type="EMBL" id="JBBWWR010000001">
    <property type="protein sequence ID" value="KAK8971446.1"/>
    <property type="molecule type" value="Genomic_DNA"/>
</dbReference>
<sequence length="55" mass="5837">MPLELANALSHEREPVLIHECSQAGIGISLLNFLTGTPKWLGGINAAINAGRRNA</sequence>
<reference evidence="1 2" key="1">
    <citation type="journal article" date="2022" name="Nat. Plants">
        <title>Genomes of leafy and leafless Platanthera orchids illuminate the evolution of mycoheterotrophy.</title>
        <authorList>
            <person name="Li M.H."/>
            <person name="Liu K.W."/>
            <person name="Li Z."/>
            <person name="Lu H.C."/>
            <person name="Ye Q.L."/>
            <person name="Zhang D."/>
            <person name="Wang J.Y."/>
            <person name="Li Y.F."/>
            <person name="Zhong Z.M."/>
            <person name="Liu X."/>
            <person name="Yu X."/>
            <person name="Liu D.K."/>
            <person name="Tu X.D."/>
            <person name="Liu B."/>
            <person name="Hao Y."/>
            <person name="Liao X.Y."/>
            <person name="Jiang Y.T."/>
            <person name="Sun W.H."/>
            <person name="Chen J."/>
            <person name="Chen Y.Q."/>
            <person name="Ai Y."/>
            <person name="Zhai J.W."/>
            <person name="Wu S.S."/>
            <person name="Zhou Z."/>
            <person name="Hsiao Y.Y."/>
            <person name="Wu W.L."/>
            <person name="Chen Y.Y."/>
            <person name="Lin Y.F."/>
            <person name="Hsu J.L."/>
            <person name="Li C.Y."/>
            <person name="Wang Z.W."/>
            <person name="Zhao X."/>
            <person name="Zhong W.Y."/>
            <person name="Ma X.K."/>
            <person name="Ma L."/>
            <person name="Huang J."/>
            <person name="Chen G.Z."/>
            <person name="Huang M.Z."/>
            <person name="Huang L."/>
            <person name="Peng D.H."/>
            <person name="Luo Y.B."/>
            <person name="Zou S.Q."/>
            <person name="Chen S.P."/>
            <person name="Lan S."/>
            <person name="Tsai W.C."/>
            <person name="Van de Peer Y."/>
            <person name="Liu Z.J."/>
        </authorList>
    </citation>
    <scope>NUCLEOTIDE SEQUENCE [LARGE SCALE GENOMIC DNA]</scope>
    <source>
        <strain evidence="1">Lor288</strain>
    </source>
</reference>
<accession>A0ABR2N5S2</accession>
<name>A0ABR2N5S2_9ASPA</name>
<evidence type="ECO:0000313" key="2">
    <source>
        <dbReference type="Proteomes" id="UP001412067"/>
    </source>
</evidence>
<organism evidence="1 2">
    <name type="scientific">Platanthera guangdongensis</name>
    <dbReference type="NCBI Taxonomy" id="2320717"/>
    <lineage>
        <taxon>Eukaryota</taxon>
        <taxon>Viridiplantae</taxon>
        <taxon>Streptophyta</taxon>
        <taxon>Embryophyta</taxon>
        <taxon>Tracheophyta</taxon>
        <taxon>Spermatophyta</taxon>
        <taxon>Magnoliopsida</taxon>
        <taxon>Liliopsida</taxon>
        <taxon>Asparagales</taxon>
        <taxon>Orchidaceae</taxon>
        <taxon>Orchidoideae</taxon>
        <taxon>Orchideae</taxon>
        <taxon>Orchidinae</taxon>
        <taxon>Platanthera</taxon>
    </lineage>
</organism>
<proteinExistence type="predicted"/>
<evidence type="ECO:0000313" key="1">
    <source>
        <dbReference type="EMBL" id="KAK8971446.1"/>
    </source>
</evidence>